<comment type="similarity">
    <text evidence="2">Belongs to the binding-protein-dependent transport system permease family. FecCD subfamily.</text>
</comment>
<keyword evidence="4" id="KW-1003">Cell membrane</keyword>
<keyword evidence="5 9" id="KW-0812">Transmembrane</keyword>
<evidence type="ECO:0000256" key="9">
    <source>
        <dbReference type="SAM" id="Phobius"/>
    </source>
</evidence>
<feature type="transmembrane region" description="Helical" evidence="9">
    <location>
        <begin position="334"/>
        <end position="353"/>
    </location>
</feature>
<organism evidence="10 11">
    <name type="scientific">Nocardiopsis composta</name>
    <dbReference type="NCBI Taxonomy" id="157465"/>
    <lineage>
        <taxon>Bacteria</taxon>
        <taxon>Bacillati</taxon>
        <taxon>Actinomycetota</taxon>
        <taxon>Actinomycetes</taxon>
        <taxon>Streptosporangiales</taxon>
        <taxon>Nocardiopsidaceae</taxon>
        <taxon>Nocardiopsis</taxon>
    </lineage>
</organism>
<feature type="transmembrane region" description="Helical" evidence="9">
    <location>
        <begin position="216"/>
        <end position="236"/>
    </location>
</feature>
<reference evidence="10 11" key="1">
    <citation type="submission" date="2020-08" db="EMBL/GenBank/DDBJ databases">
        <title>Sequencing the genomes of 1000 actinobacteria strains.</title>
        <authorList>
            <person name="Klenk H.-P."/>
        </authorList>
    </citation>
    <scope>NUCLEOTIDE SEQUENCE [LARGE SCALE GENOMIC DNA]</scope>
    <source>
        <strain evidence="10 11">DSM 44551</strain>
    </source>
</reference>
<comment type="caution">
    <text evidence="10">The sequence shown here is derived from an EMBL/GenBank/DDBJ whole genome shotgun (WGS) entry which is preliminary data.</text>
</comment>
<dbReference type="EMBL" id="JACHDB010000001">
    <property type="protein sequence ID" value="MBB5433279.1"/>
    <property type="molecule type" value="Genomic_DNA"/>
</dbReference>
<dbReference type="GO" id="GO:0022857">
    <property type="term" value="F:transmembrane transporter activity"/>
    <property type="evidence" value="ECO:0007669"/>
    <property type="project" value="InterPro"/>
</dbReference>
<evidence type="ECO:0000256" key="1">
    <source>
        <dbReference type="ARBA" id="ARBA00004651"/>
    </source>
</evidence>
<dbReference type="Pfam" id="PF01032">
    <property type="entry name" value="FecCD"/>
    <property type="match status" value="1"/>
</dbReference>
<protein>
    <submittedName>
        <fullName evidence="10">Iron complex transport system permease protein</fullName>
    </submittedName>
</protein>
<feature type="transmembrane region" description="Helical" evidence="9">
    <location>
        <begin position="142"/>
        <end position="163"/>
    </location>
</feature>
<feature type="transmembrane region" description="Helical" evidence="9">
    <location>
        <begin position="267"/>
        <end position="292"/>
    </location>
</feature>
<dbReference type="CDD" id="cd06550">
    <property type="entry name" value="TM_ABC_iron-siderophores_like"/>
    <property type="match status" value="1"/>
</dbReference>
<gene>
    <name evidence="10" type="ORF">HDA36_003363</name>
</gene>
<dbReference type="InterPro" id="IPR037294">
    <property type="entry name" value="ABC_BtuC-like"/>
</dbReference>
<feature type="transmembrane region" description="Helical" evidence="9">
    <location>
        <begin position="175"/>
        <end position="196"/>
    </location>
</feature>
<dbReference type="GO" id="GO:0005886">
    <property type="term" value="C:plasma membrane"/>
    <property type="evidence" value="ECO:0007669"/>
    <property type="project" value="UniProtKB-SubCell"/>
</dbReference>
<dbReference type="PANTHER" id="PTHR30472">
    <property type="entry name" value="FERRIC ENTEROBACTIN TRANSPORT SYSTEM PERMEASE PROTEIN"/>
    <property type="match status" value="1"/>
</dbReference>
<dbReference type="SUPFAM" id="SSF81345">
    <property type="entry name" value="ABC transporter involved in vitamin B12 uptake, BtuC"/>
    <property type="match status" value="1"/>
</dbReference>
<feature type="transmembrane region" description="Helical" evidence="9">
    <location>
        <begin position="86"/>
        <end position="103"/>
    </location>
</feature>
<evidence type="ECO:0000256" key="2">
    <source>
        <dbReference type="ARBA" id="ARBA00007935"/>
    </source>
</evidence>
<dbReference type="AlphaFoldDB" id="A0A7W8QN20"/>
<feature type="compositionally biased region" description="Low complexity" evidence="8">
    <location>
        <begin position="1"/>
        <end position="13"/>
    </location>
</feature>
<dbReference type="GO" id="GO:0033214">
    <property type="term" value="P:siderophore-iron import into cell"/>
    <property type="evidence" value="ECO:0007669"/>
    <property type="project" value="TreeGrafter"/>
</dbReference>
<dbReference type="InterPro" id="IPR000522">
    <property type="entry name" value="ABC_transptr_permease_BtuC"/>
</dbReference>
<feature type="transmembrane region" description="Helical" evidence="9">
    <location>
        <begin position="304"/>
        <end position="322"/>
    </location>
</feature>
<evidence type="ECO:0000256" key="7">
    <source>
        <dbReference type="ARBA" id="ARBA00023136"/>
    </source>
</evidence>
<dbReference type="RefSeq" id="WP_184392893.1">
    <property type="nucleotide sequence ID" value="NZ_BAAAJD010000138.1"/>
</dbReference>
<evidence type="ECO:0000256" key="6">
    <source>
        <dbReference type="ARBA" id="ARBA00022989"/>
    </source>
</evidence>
<dbReference type="PANTHER" id="PTHR30472:SF67">
    <property type="entry name" value="PERMEASE OF ABC TRANSPORTER-RELATED"/>
    <property type="match status" value="1"/>
</dbReference>
<evidence type="ECO:0000313" key="10">
    <source>
        <dbReference type="EMBL" id="MBB5433279.1"/>
    </source>
</evidence>
<keyword evidence="6 9" id="KW-1133">Transmembrane helix</keyword>
<sequence>MATTVRPQAAGAPGRERPGRGRAVPLAAALTGVLAVSVLLAISLGAATVPPGETVRYIWAALTGGSISADEVTSYTIIWQVRTPRVLLAAVVGAGLAAVGAAVQSLVRNPLADPFILGVSSGASVGAAAVVVFGLFTAFGVYALSFAAFLGALAASALVYAAARGPGGTVAPLRLVLTGVAMAFGFQALMSVLVFASADGEAARTVLFWLMGSLGSATWGSLPVAAAAVLLAVVLLHRSARSLDVLALGDETAASMGVAPSRMRRRLFLLTAVVTGALVAVSGAIGFVGLVMPHLVRMLVGAGHARVLLVAPPAGALLLVWVDLVARTLVAPQELPLGVITALIGVPVFVGLMRRRGHVFGGSR</sequence>
<accession>A0A7W8QN20</accession>
<evidence type="ECO:0000256" key="4">
    <source>
        <dbReference type="ARBA" id="ARBA00022475"/>
    </source>
</evidence>
<dbReference type="Proteomes" id="UP000572635">
    <property type="component" value="Unassembled WGS sequence"/>
</dbReference>
<dbReference type="FunFam" id="1.10.3470.10:FF:000001">
    <property type="entry name" value="Vitamin B12 ABC transporter permease BtuC"/>
    <property type="match status" value="1"/>
</dbReference>
<feature type="region of interest" description="Disordered" evidence="8">
    <location>
        <begin position="1"/>
        <end position="20"/>
    </location>
</feature>
<keyword evidence="11" id="KW-1185">Reference proteome</keyword>
<keyword evidence="7 9" id="KW-0472">Membrane</keyword>
<dbReference type="Gene3D" id="1.10.3470.10">
    <property type="entry name" value="ABC transporter involved in vitamin B12 uptake, BtuC"/>
    <property type="match status" value="1"/>
</dbReference>
<evidence type="ECO:0000313" key="11">
    <source>
        <dbReference type="Proteomes" id="UP000572635"/>
    </source>
</evidence>
<comment type="subcellular location">
    <subcellularLocation>
        <location evidence="1">Cell membrane</location>
        <topology evidence="1">Multi-pass membrane protein</topology>
    </subcellularLocation>
</comment>
<name>A0A7W8QN20_9ACTN</name>
<proteinExistence type="inferred from homology"/>
<feature type="transmembrane region" description="Helical" evidence="9">
    <location>
        <begin position="115"/>
        <end position="136"/>
    </location>
</feature>
<evidence type="ECO:0000256" key="5">
    <source>
        <dbReference type="ARBA" id="ARBA00022692"/>
    </source>
</evidence>
<keyword evidence="3" id="KW-0813">Transport</keyword>
<evidence type="ECO:0000256" key="8">
    <source>
        <dbReference type="SAM" id="MobiDB-lite"/>
    </source>
</evidence>
<feature type="transmembrane region" description="Helical" evidence="9">
    <location>
        <begin position="23"/>
        <end position="47"/>
    </location>
</feature>
<evidence type="ECO:0000256" key="3">
    <source>
        <dbReference type="ARBA" id="ARBA00022448"/>
    </source>
</evidence>